<evidence type="ECO:0000256" key="22">
    <source>
        <dbReference type="ARBA" id="ARBA00048805"/>
    </source>
</evidence>
<protein>
    <recommendedName>
        <fullName evidence="14">Lactosylceramide alpha-2,3-sialyltransferase</fullName>
        <ecNumber evidence="13">2.4.3.9</ecNumber>
    </recommendedName>
    <alternativeName>
        <fullName evidence="15">CMP-NeuAc:lactosylceramide alpha-2,3-sialyltransferase</fullName>
    </alternativeName>
    <alternativeName>
        <fullName evidence="18">Ganglioside GM3 synthase</fullName>
    </alternativeName>
    <alternativeName>
        <fullName evidence="17">ST3Gal V</fullName>
    </alternativeName>
    <alternativeName>
        <fullName evidence="16">Sialyltransferase 9</fullName>
    </alternativeName>
</protein>
<evidence type="ECO:0000256" key="4">
    <source>
        <dbReference type="ARBA" id="ARBA00022679"/>
    </source>
</evidence>
<evidence type="ECO:0000256" key="15">
    <source>
        <dbReference type="ARBA" id="ARBA00041341"/>
    </source>
</evidence>
<evidence type="ECO:0000256" key="12">
    <source>
        <dbReference type="ARBA" id="ARBA00023180"/>
    </source>
</evidence>
<comment type="catalytic activity">
    <reaction evidence="22">
        <text>ganglioside GA2 (d18:1(4E)/18:0) + CMP-N-acetyl-beta-neuraminate = ganglioside GM2 (d18:1(4E)/18:0) + CMP + H(+)</text>
        <dbReference type="Rhea" id="RHEA:41776"/>
        <dbReference type="ChEBI" id="CHEBI:15378"/>
        <dbReference type="ChEBI" id="CHEBI:57812"/>
        <dbReference type="ChEBI" id="CHEBI:60377"/>
        <dbReference type="ChEBI" id="CHEBI:78485"/>
        <dbReference type="ChEBI" id="CHEBI:78486"/>
    </reaction>
    <physiologicalReaction direction="left-to-right" evidence="22">
        <dbReference type="Rhea" id="RHEA:41777"/>
    </physiologicalReaction>
</comment>
<evidence type="ECO:0000256" key="24">
    <source>
        <dbReference type="SAM" id="Phobius"/>
    </source>
</evidence>
<evidence type="ECO:0000256" key="20">
    <source>
        <dbReference type="ARBA" id="ARBA00045587"/>
    </source>
</evidence>
<evidence type="ECO:0000256" key="2">
    <source>
        <dbReference type="ARBA" id="ARBA00006003"/>
    </source>
</evidence>
<organism evidence="25 26">
    <name type="scientific">Neogobius melanostomus</name>
    <name type="common">round goby</name>
    <dbReference type="NCBI Taxonomy" id="47308"/>
    <lineage>
        <taxon>Eukaryota</taxon>
        <taxon>Metazoa</taxon>
        <taxon>Chordata</taxon>
        <taxon>Craniata</taxon>
        <taxon>Vertebrata</taxon>
        <taxon>Euteleostomi</taxon>
        <taxon>Actinopterygii</taxon>
        <taxon>Neopterygii</taxon>
        <taxon>Teleostei</taxon>
        <taxon>Neoteleostei</taxon>
        <taxon>Acanthomorphata</taxon>
        <taxon>Gobiaria</taxon>
        <taxon>Gobiiformes</taxon>
        <taxon>Gobioidei</taxon>
        <taxon>Gobiidae</taxon>
        <taxon>Benthophilinae</taxon>
        <taxon>Neogobiini</taxon>
        <taxon>Neogobius</taxon>
    </lineage>
</organism>
<dbReference type="FunFam" id="3.90.1480.20:FF:000006">
    <property type="entry name" value="ST3 beta-galactoside alpha-2,3-sialyltransferase 5"/>
    <property type="match status" value="1"/>
</dbReference>
<dbReference type="GO" id="GO:0000139">
    <property type="term" value="C:Golgi membrane"/>
    <property type="evidence" value="ECO:0007669"/>
    <property type="project" value="UniProtKB-SubCell"/>
</dbReference>
<dbReference type="EC" id="2.4.3.9" evidence="13"/>
<proteinExistence type="inferred from homology"/>
<evidence type="ECO:0000256" key="3">
    <source>
        <dbReference type="ARBA" id="ARBA00022676"/>
    </source>
</evidence>
<reference evidence="25" key="1">
    <citation type="submission" date="2025-08" db="UniProtKB">
        <authorList>
            <consortium name="Ensembl"/>
        </authorList>
    </citation>
    <scope>IDENTIFICATION</scope>
</reference>
<dbReference type="GO" id="GO:0006629">
    <property type="term" value="P:lipid metabolic process"/>
    <property type="evidence" value="ECO:0007669"/>
    <property type="project" value="UniProtKB-KW"/>
</dbReference>
<dbReference type="Proteomes" id="UP000694523">
    <property type="component" value="Unplaced"/>
</dbReference>
<evidence type="ECO:0000256" key="17">
    <source>
        <dbReference type="ARBA" id="ARBA00041976"/>
    </source>
</evidence>
<evidence type="ECO:0000256" key="6">
    <source>
        <dbReference type="ARBA" id="ARBA00022968"/>
    </source>
</evidence>
<keyword evidence="12" id="KW-0325">Glycoprotein</keyword>
<keyword evidence="5 24" id="KW-0812">Transmembrane</keyword>
<comment type="similarity">
    <text evidence="2">Belongs to the glycosyltransferase 29 family.</text>
</comment>
<evidence type="ECO:0000313" key="25">
    <source>
        <dbReference type="Ensembl" id="ENSNMLP00000025280.1"/>
    </source>
</evidence>
<dbReference type="InterPro" id="IPR038578">
    <property type="entry name" value="GT29-like_sf"/>
</dbReference>
<evidence type="ECO:0000256" key="18">
    <source>
        <dbReference type="ARBA" id="ARBA00042545"/>
    </source>
</evidence>
<evidence type="ECO:0000256" key="1">
    <source>
        <dbReference type="ARBA" id="ARBA00004323"/>
    </source>
</evidence>
<dbReference type="AlphaFoldDB" id="A0A8C6TYU2"/>
<keyword evidence="6" id="KW-0735">Signal-anchor</keyword>
<evidence type="ECO:0000256" key="9">
    <source>
        <dbReference type="ARBA" id="ARBA00023098"/>
    </source>
</evidence>
<evidence type="ECO:0000256" key="23">
    <source>
        <dbReference type="ARBA" id="ARBA00049539"/>
    </source>
</evidence>
<evidence type="ECO:0000256" key="19">
    <source>
        <dbReference type="ARBA" id="ARBA00043651"/>
    </source>
</evidence>
<keyword evidence="3" id="KW-0328">Glycosyltransferase</keyword>
<dbReference type="Gene3D" id="3.90.1480.20">
    <property type="entry name" value="Glycosyl transferase family 29"/>
    <property type="match status" value="1"/>
</dbReference>
<keyword evidence="8" id="KW-0333">Golgi apparatus</keyword>
<comment type="catalytic activity">
    <reaction evidence="21">
        <text>a beta-D-Gal-(1&lt;-&gt;1')-ceramide + CMP-N-acetyl-beta-neuraminate = N-acetyl-alpha-neuraminosyl-(2-&gt;3)-beta-D-galactosyl-(1&lt;-&gt;1')-ceramide + CMP + H(+)</text>
        <dbReference type="Rhea" id="RHEA:41780"/>
        <dbReference type="ChEBI" id="CHEBI:15378"/>
        <dbReference type="ChEBI" id="CHEBI:57812"/>
        <dbReference type="ChEBI" id="CHEBI:60377"/>
        <dbReference type="ChEBI" id="CHEBI:82643"/>
        <dbReference type="ChEBI" id="CHEBI:143593"/>
    </reaction>
    <physiologicalReaction direction="left-to-right" evidence="21">
        <dbReference type="Rhea" id="RHEA:41781"/>
    </physiologicalReaction>
</comment>
<comment type="subcellular location">
    <subcellularLocation>
        <location evidence="1">Golgi apparatus membrane</location>
        <topology evidence="1">Single-pass type II membrane protein</topology>
    </subcellularLocation>
</comment>
<keyword evidence="10 24" id="KW-0472">Membrane</keyword>
<evidence type="ECO:0000256" key="13">
    <source>
        <dbReference type="ARBA" id="ARBA00039111"/>
    </source>
</evidence>
<keyword evidence="26" id="KW-1185">Reference proteome</keyword>
<evidence type="ECO:0000256" key="10">
    <source>
        <dbReference type="ARBA" id="ARBA00023136"/>
    </source>
</evidence>
<dbReference type="Ensembl" id="ENSNMLT00000028273.1">
    <property type="protein sequence ID" value="ENSNMLP00000025280.1"/>
    <property type="gene ID" value="ENSNMLG00000016182.1"/>
</dbReference>
<keyword evidence="9" id="KW-0443">Lipid metabolism</keyword>
<dbReference type="InterPro" id="IPR051142">
    <property type="entry name" value="Glycosyltransferase_29"/>
</dbReference>
<comment type="function">
    <text evidence="20">Transfers the sialyl group (N-acetyl-alpha-neuraminyl or NeuAc) from CMP-NeuAc to the non-reducing terminal galactose (Gal) of glycosphingolipids forming gangliosides (important molecules involved in the regulation of multiple cellular processes, including cell proliferation and differentiation, apoptosis, embryogenesis, development, and oncogenesis). Mainly involved in the biosynthesis of ganglioside GM3 but can also use different glycolipids as substrate acceptors such as D-galactosylceramide (GalCer), asialo-GM2 (GA2) and asialo-GM1 (GA1), although less preferentially than beta-D-Gal-(1-&gt;4)-beta-D-Glc-(1&lt;-&gt;1)-Cer (LacCer).</text>
</comment>
<evidence type="ECO:0000256" key="21">
    <source>
        <dbReference type="ARBA" id="ARBA00048050"/>
    </source>
</evidence>
<keyword evidence="4" id="KW-0808">Transferase</keyword>
<sequence length="381" mass="42921">SVSLIGLSCISSTAAHPGLNQIVRENTLYPGLCEYWILIGWRLLVLCVVLGLVGLAVVSLPLFDSKPPRRLEWPVDPAHRKFVHKHVQSVLDSECRTAQTRQALLTLLPESSKNTRPLLWRDSALPEELFRFTPPFGFKGLRHKLDDLLQLLPESSSQLKPDQCRRCVVVGNGGVLRGLELGRFIDQFDTVIRLNSGPLGEFVADVGNRTSIRMSYPEGTPLKWADPDPHALFVAVVYKAVDMSWISAMIRKASVPLWDWLFFWRTVPDQVPIESQRFRLLNPDVIREASQDLLKYPPPRPRLWGWDQNVPTLGVTALTLASLLCDQVSLAGYGYSLSQPGRRCTTTTTYPWTPCCRRRCTTWTEKLTCSEASCSREPSPT</sequence>
<keyword evidence="11" id="KW-1015">Disulfide bond</keyword>
<feature type="transmembrane region" description="Helical" evidence="24">
    <location>
        <begin position="39"/>
        <end position="63"/>
    </location>
</feature>
<evidence type="ECO:0000313" key="26">
    <source>
        <dbReference type="Proteomes" id="UP000694523"/>
    </source>
</evidence>
<dbReference type="InterPro" id="IPR001675">
    <property type="entry name" value="Glyco_trans_29"/>
</dbReference>
<dbReference type="PANTHER" id="PTHR13713:SF60">
    <property type="entry name" value="LACTOSYLCERAMIDE ALPHA-2,3-SIALYLTRANSFERASE"/>
    <property type="match status" value="1"/>
</dbReference>
<evidence type="ECO:0000256" key="5">
    <source>
        <dbReference type="ARBA" id="ARBA00022692"/>
    </source>
</evidence>
<reference evidence="25" key="2">
    <citation type="submission" date="2025-09" db="UniProtKB">
        <authorList>
            <consortium name="Ensembl"/>
        </authorList>
    </citation>
    <scope>IDENTIFICATION</scope>
</reference>
<evidence type="ECO:0000256" key="11">
    <source>
        <dbReference type="ARBA" id="ARBA00023157"/>
    </source>
</evidence>
<keyword evidence="7 24" id="KW-1133">Transmembrane helix</keyword>
<comment type="catalytic activity">
    <reaction evidence="19">
        <text>a beta-D-Gal-(1-&gt;4)-beta-D-Glc-(1&lt;-&gt;1)-Cer(d18:1(4E)) + CMP-N-acetyl-beta-neuraminate = a ganglioside GM3 (d18:1(4E)) + CMP + H(+)</text>
        <dbReference type="Rhea" id="RHEA:18417"/>
        <dbReference type="ChEBI" id="CHEBI:15378"/>
        <dbReference type="ChEBI" id="CHEBI:17950"/>
        <dbReference type="ChEBI" id="CHEBI:57812"/>
        <dbReference type="ChEBI" id="CHEBI:60065"/>
        <dbReference type="ChEBI" id="CHEBI:60377"/>
        <dbReference type="EC" id="2.4.3.9"/>
    </reaction>
    <physiologicalReaction direction="left-to-right" evidence="19">
        <dbReference type="Rhea" id="RHEA:18418"/>
    </physiologicalReaction>
</comment>
<dbReference type="PANTHER" id="PTHR13713">
    <property type="entry name" value="SIALYLTRANSFERASE"/>
    <property type="match status" value="1"/>
</dbReference>
<evidence type="ECO:0000256" key="14">
    <source>
        <dbReference type="ARBA" id="ARBA00039792"/>
    </source>
</evidence>
<accession>A0A8C6TYU2</accession>
<evidence type="ECO:0000256" key="8">
    <source>
        <dbReference type="ARBA" id="ARBA00023034"/>
    </source>
</evidence>
<name>A0A8C6TYU2_9GOBI</name>
<evidence type="ECO:0000256" key="16">
    <source>
        <dbReference type="ARBA" id="ARBA00041896"/>
    </source>
</evidence>
<evidence type="ECO:0000256" key="7">
    <source>
        <dbReference type="ARBA" id="ARBA00022989"/>
    </source>
</evidence>
<comment type="catalytic activity">
    <reaction evidence="23">
        <text>ganglioside GA1 (d18:1(4E)/18:0) + CMP-N-acetyl-beta-neuraminate = ganglioside GM1 (d18:1(4E)/18:0) + CMP + H(+)</text>
        <dbReference type="Rhea" id="RHEA:41784"/>
        <dbReference type="ChEBI" id="CHEBI:15378"/>
        <dbReference type="ChEBI" id="CHEBI:57812"/>
        <dbReference type="ChEBI" id="CHEBI:60377"/>
        <dbReference type="ChEBI" id="CHEBI:73110"/>
        <dbReference type="ChEBI" id="CHEBI:78484"/>
    </reaction>
    <physiologicalReaction direction="left-to-right" evidence="23">
        <dbReference type="Rhea" id="RHEA:41785"/>
    </physiologicalReaction>
</comment>
<dbReference type="Pfam" id="PF00777">
    <property type="entry name" value="Glyco_transf_29"/>
    <property type="match status" value="1"/>
</dbReference>
<dbReference type="GO" id="GO:0047291">
    <property type="term" value="F:lactosylceramide alpha-2,3-sialyltransferase activity"/>
    <property type="evidence" value="ECO:0007669"/>
    <property type="project" value="UniProtKB-EC"/>
</dbReference>